<keyword evidence="5 8" id="KW-0812">Transmembrane</keyword>
<protein>
    <submittedName>
        <fullName evidence="10">Putative spermidine/putrescine transport system permease protein</fullName>
    </submittedName>
</protein>
<dbReference type="Gene3D" id="1.10.3720.10">
    <property type="entry name" value="MetI-like"/>
    <property type="match status" value="1"/>
</dbReference>
<evidence type="ECO:0000256" key="1">
    <source>
        <dbReference type="ARBA" id="ARBA00004651"/>
    </source>
</evidence>
<feature type="transmembrane region" description="Helical" evidence="8">
    <location>
        <begin position="60"/>
        <end position="81"/>
    </location>
</feature>
<keyword evidence="6 8" id="KW-1133">Transmembrane helix</keyword>
<evidence type="ECO:0000313" key="11">
    <source>
        <dbReference type="Proteomes" id="UP000295793"/>
    </source>
</evidence>
<dbReference type="EMBL" id="SLZR01000015">
    <property type="protein sequence ID" value="TCS38798.1"/>
    <property type="molecule type" value="Genomic_DNA"/>
</dbReference>
<feature type="transmembrane region" description="Helical" evidence="8">
    <location>
        <begin position="185"/>
        <end position="213"/>
    </location>
</feature>
<sequence>MNKEKLVIFLPSLCLIVVLVFIPLLMLAQKSLSVDGTISFANYLELFGDSTFKKALKNTFSISFFVVFATLLIGLPTAYFISRTQGRLKNVLLLLTLFPLLTNAVVRSISWMIILGYDGILSRLMSDLGLIDEPISLMYSKLAVIIGSTYIFLPLMIVSLIGVMDNISQEIEDASISLGASRLQTFFNVIIPNSMAGIIVGVVLVFTATLTAYTTPNILGGTRTVVLATLVQQYGTTLGRWELVSSISIFLFALTVVVITLINKSASLVGGRNEEK</sequence>
<keyword evidence="3 8" id="KW-0813">Transport</keyword>
<evidence type="ECO:0000259" key="9">
    <source>
        <dbReference type="PROSITE" id="PS50928"/>
    </source>
</evidence>
<dbReference type="GO" id="GO:0005886">
    <property type="term" value="C:plasma membrane"/>
    <property type="evidence" value="ECO:0007669"/>
    <property type="project" value="UniProtKB-SubCell"/>
</dbReference>
<dbReference type="AlphaFoldDB" id="A0A4R3HZW3"/>
<feature type="domain" description="ABC transmembrane type-1" evidence="9">
    <location>
        <begin position="56"/>
        <end position="262"/>
    </location>
</feature>
<evidence type="ECO:0000313" key="10">
    <source>
        <dbReference type="EMBL" id="TCS38798.1"/>
    </source>
</evidence>
<dbReference type="GO" id="GO:0055085">
    <property type="term" value="P:transmembrane transport"/>
    <property type="evidence" value="ECO:0007669"/>
    <property type="project" value="InterPro"/>
</dbReference>
<comment type="caution">
    <text evidence="10">The sequence shown here is derived from an EMBL/GenBank/DDBJ whole genome shotgun (WGS) entry which is preliminary data.</text>
</comment>
<evidence type="ECO:0000256" key="3">
    <source>
        <dbReference type="ARBA" id="ARBA00022448"/>
    </source>
</evidence>
<organism evidence="10 11">
    <name type="scientific">Reinekea marinisedimentorum</name>
    <dbReference type="NCBI Taxonomy" id="230495"/>
    <lineage>
        <taxon>Bacteria</taxon>
        <taxon>Pseudomonadati</taxon>
        <taxon>Pseudomonadota</taxon>
        <taxon>Gammaproteobacteria</taxon>
        <taxon>Oceanospirillales</taxon>
        <taxon>Saccharospirillaceae</taxon>
        <taxon>Reinekea</taxon>
    </lineage>
</organism>
<dbReference type="OrthoDB" id="9807047at2"/>
<reference evidence="10 11" key="1">
    <citation type="submission" date="2019-03" db="EMBL/GenBank/DDBJ databases">
        <title>Genomic Encyclopedia of Archaeal and Bacterial Type Strains, Phase II (KMG-II): from individual species to whole genera.</title>
        <authorList>
            <person name="Goeker M."/>
        </authorList>
    </citation>
    <scope>NUCLEOTIDE SEQUENCE [LARGE SCALE GENOMIC DNA]</scope>
    <source>
        <strain evidence="10 11">DSM 15388</strain>
    </source>
</reference>
<dbReference type="PROSITE" id="PS50928">
    <property type="entry name" value="ABC_TM1"/>
    <property type="match status" value="1"/>
</dbReference>
<dbReference type="CDD" id="cd06261">
    <property type="entry name" value="TM_PBP2"/>
    <property type="match status" value="1"/>
</dbReference>
<feature type="transmembrane region" description="Helical" evidence="8">
    <location>
        <begin position="243"/>
        <end position="262"/>
    </location>
</feature>
<dbReference type="Pfam" id="PF00528">
    <property type="entry name" value="BPD_transp_1"/>
    <property type="match status" value="1"/>
</dbReference>
<dbReference type="SUPFAM" id="SSF161098">
    <property type="entry name" value="MetI-like"/>
    <property type="match status" value="1"/>
</dbReference>
<evidence type="ECO:0000256" key="8">
    <source>
        <dbReference type="RuleBase" id="RU363032"/>
    </source>
</evidence>
<keyword evidence="4" id="KW-1003">Cell membrane</keyword>
<feature type="transmembrane region" description="Helical" evidence="8">
    <location>
        <begin position="93"/>
        <end position="117"/>
    </location>
</feature>
<dbReference type="RefSeq" id="WP_132702870.1">
    <property type="nucleotide sequence ID" value="NZ_SLZR01000015.1"/>
</dbReference>
<comment type="similarity">
    <text evidence="2">Belongs to the binding-protein-dependent transport system permease family. CysTW subfamily.</text>
</comment>
<evidence type="ECO:0000256" key="2">
    <source>
        <dbReference type="ARBA" id="ARBA00007069"/>
    </source>
</evidence>
<evidence type="ECO:0000256" key="5">
    <source>
        <dbReference type="ARBA" id="ARBA00022692"/>
    </source>
</evidence>
<keyword evidence="7 8" id="KW-0472">Membrane</keyword>
<dbReference type="InterPro" id="IPR035906">
    <property type="entry name" value="MetI-like_sf"/>
</dbReference>
<comment type="subcellular location">
    <subcellularLocation>
        <location evidence="1 8">Cell membrane</location>
        <topology evidence="1 8">Multi-pass membrane protein</topology>
    </subcellularLocation>
</comment>
<evidence type="ECO:0000256" key="6">
    <source>
        <dbReference type="ARBA" id="ARBA00022989"/>
    </source>
</evidence>
<proteinExistence type="inferred from homology"/>
<evidence type="ECO:0000256" key="7">
    <source>
        <dbReference type="ARBA" id="ARBA00023136"/>
    </source>
</evidence>
<dbReference type="InterPro" id="IPR000515">
    <property type="entry name" value="MetI-like"/>
</dbReference>
<dbReference type="PANTHER" id="PTHR42929:SF1">
    <property type="entry name" value="INNER MEMBRANE ABC TRANSPORTER PERMEASE PROTEIN YDCU-RELATED"/>
    <property type="match status" value="1"/>
</dbReference>
<keyword evidence="11" id="KW-1185">Reference proteome</keyword>
<feature type="transmembrane region" description="Helical" evidence="8">
    <location>
        <begin position="137"/>
        <end position="164"/>
    </location>
</feature>
<name>A0A4R3HZW3_9GAMM</name>
<accession>A0A4R3HZW3</accession>
<dbReference type="PANTHER" id="PTHR42929">
    <property type="entry name" value="INNER MEMBRANE ABC TRANSPORTER PERMEASE PROTEIN YDCU-RELATED-RELATED"/>
    <property type="match status" value="1"/>
</dbReference>
<dbReference type="Proteomes" id="UP000295793">
    <property type="component" value="Unassembled WGS sequence"/>
</dbReference>
<evidence type="ECO:0000256" key="4">
    <source>
        <dbReference type="ARBA" id="ARBA00022475"/>
    </source>
</evidence>
<gene>
    <name evidence="10" type="ORF">BCF53_11572</name>
</gene>